<dbReference type="Gene3D" id="3.30.500.20">
    <property type="entry name" value="BH3703-like domains"/>
    <property type="match status" value="1"/>
</dbReference>
<dbReference type="AlphaFoldDB" id="A0A7J5U5W4"/>
<comment type="caution">
    <text evidence="1">The sequence shown here is derived from an EMBL/GenBank/DDBJ whole genome shotgun (WGS) entry which is preliminary data.</text>
</comment>
<protein>
    <recommendedName>
        <fullName evidence="3">DUF600 family protein</fullName>
    </recommendedName>
</protein>
<evidence type="ECO:0008006" key="3">
    <source>
        <dbReference type="Google" id="ProtNLM"/>
    </source>
</evidence>
<dbReference type="SUPFAM" id="SSF160424">
    <property type="entry name" value="BH3703-like"/>
    <property type="match status" value="1"/>
</dbReference>
<organism evidence="1 2">
    <name type="scientific">Rudanella paleaurantiibacter</name>
    <dbReference type="NCBI Taxonomy" id="2614655"/>
    <lineage>
        <taxon>Bacteria</taxon>
        <taxon>Pseudomonadati</taxon>
        <taxon>Bacteroidota</taxon>
        <taxon>Cytophagia</taxon>
        <taxon>Cytophagales</taxon>
        <taxon>Cytophagaceae</taxon>
        <taxon>Rudanella</taxon>
    </lineage>
</organism>
<accession>A0A7J5U5W4</accession>
<keyword evidence="2" id="KW-1185">Reference proteome</keyword>
<sequence length="135" mass="15311">MTHNDIFNVLTDAISSAIRDEWLIARLNVQILTDGTDIEFDGTYLTATNELKVLDTDFPDEVTDVVRALYLLRKNANEPRANRLQIDLTAQGKFKAEFSWDQELQDEDDFFAAGGSARDWVALRDAKYGPPDVKE</sequence>
<dbReference type="RefSeq" id="WP_152123072.1">
    <property type="nucleotide sequence ID" value="NZ_WELI01000001.1"/>
</dbReference>
<dbReference type="InterPro" id="IPR036170">
    <property type="entry name" value="YezG-like_sf"/>
</dbReference>
<evidence type="ECO:0000313" key="2">
    <source>
        <dbReference type="Proteomes" id="UP000488299"/>
    </source>
</evidence>
<gene>
    <name evidence="1" type="ORF">F5984_04710</name>
</gene>
<proteinExistence type="predicted"/>
<evidence type="ECO:0000313" key="1">
    <source>
        <dbReference type="EMBL" id="KAB7733234.1"/>
    </source>
</evidence>
<name>A0A7J5U5W4_9BACT</name>
<dbReference type="Proteomes" id="UP000488299">
    <property type="component" value="Unassembled WGS sequence"/>
</dbReference>
<dbReference type="EMBL" id="WELI01000001">
    <property type="protein sequence ID" value="KAB7733234.1"/>
    <property type="molecule type" value="Genomic_DNA"/>
</dbReference>
<reference evidence="1 2" key="1">
    <citation type="submission" date="2019-10" db="EMBL/GenBank/DDBJ databases">
        <title>Rudanella paleaurantiibacter sp. nov., isolated from sludge.</title>
        <authorList>
            <person name="Xu S.Q."/>
        </authorList>
    </citation>
    <scope>NUCLEOTIDE SEQUENCE [LARGE SCALE GENOMIC DNA]</scope>
    <source>
        <strain evidence="1 2">HX-22-17</strain>
    </source>
</reference>